<dbReference type="GO" id="GO:0016787">
    <property type="term" value="F:hydrolase activity"/>
    <property type="evidence" value="ECO:0007669"/>
    <property type="project" value="UniProtKB-KW"/>
</dbReference>
<keyword evidence="2" id="KW-0378">Hydrolase</keyword>
<organism evidence="2 3">
    <name type="scientific">Sphingomonas panacisoli</name>
    <dbReference type="NCBI Taxonomy" id="1813879"/>
    <lineage>
        <taxon>Bacteria</taxon>
        <taxon>Pseudomonadati</taxon>
        <taxon>Pseudomonadota</taxon>
        <taxon>Alphaproteobacteria</taxon>
        <taxon>Sphingomonadales</taxon>
        <taxon>Sphingomonadaceae</taxon>
        <taxon>Sphingomonas</taxon>
    </lineage>
</organism>
<dbReference type="AlphaFoldDB" id="A0A5B8LKL9"/>
<dbReference type="EMBL" id="CP042306">
    <property type="protein sequence ID" value="QDZ08787.1"/>
    <property type="molecule type" value="Genomic_DNA"/>
</dbReference>
<dbReference type="PANTHER" id="PTHR48098">
    <property type="entry name" value="ENTEROCHELIN ESTERASE-RELATED"/>
    <property type="match status" value="1"/>
</dbReference>
<dbReference type="InterPro" id="IPR000801">
    <property type="entry name" value="Esterase-like"/>
</dbReference>
<gene>
    <name evidence="2" type="ORF">FPZ24_16015</name>
</gene>
<sequence>MRRMIRLLVALLALVATPAFAADAADGLQPKFTASSTLIPARTVQVWLPPDYATSKRRYPVIYLHDGQNVYDDPSPWSGKSWAVHRALAKLIAERKVRPAILVAVWNTDNRLGEYMPEAAVPPVVAPGDPNADDLFKKLPVERAKIAGDAYLAFLADELKPLIDKQYRTLRGPRDTMLMGSSMGGLISAYALVRYPTVFGAAACLSTAWPIGDGFTERWFETHLPPYTARLYFDYGTGTNDGTIAPFQAKLDAAAGKRRGWVSRAFPGAEHSERAWAARVDIPLTFLLGKK</sequence>
<dbReference type="InterPro" id="IPR050583">
    <property type="entry name" value="Mycobacterial_A85_antigen"/>
</dbReference>
<dbReference type="Proteomes" id="UP000315673">
    <property type="component" value="Chromosome"/>
</dbReference>
<dbReference type="PANTHER" id="PTHR48098:SF6">
    <property type="entry name" value="FERRI-BACILLIBACTIN ESTERASE BESA"/>
    <property type="match status" value="1"/>
</dbReference>
<protein>
    <submittedName>
        <fullName evidence="2">Alpha/beta hydrolase</fullName>
    </submittedName>
</protein>
<evidence type="ECO:0000313" key="3">
    <source>
        <dbReference type="Proteomes" id="UP000315673"/>
    </source>
</evidence>
<evidence type="ECO:0000256" key="1">
    <source>
        <dbReference type="SAM" id="SignalP"/>
    </source>
</evidence>
<keyword evidence="3" id="KW-1185">Reference proteome</keyword>
<feature type="chain" id="PRO_5023041449" evidence="1">
    <location>
        <begin position="22"/>
        <end position="291"/>
    </location>
</feature>
<dbReference type="KEGG" id="spai:FPZ24_16015"/>
<dbReference type="OrthoDB" id="5523653at2"/>
<dbReference type="Pfam" id="PF00756">
    <property type="entry name" value="Esterase"/>
    <property type="match status" value="1"/>
</dbReference>
<reference evidence="2 3" key="1">
    <citation type="submission" date="2019-07" db="EMBL/GenBank/DDBJ databases">
        <title>Full genome sequence of Sphingomonas sp. 4R-6-7(HKS19).</title>
        <authorList>
            <person name="Im W.-T."/>
        </authorList>
    </citation>
    <scope>NUCLEOTIDE SEQUENCE [LARGE SCALE GENOMIC DNA]</scope>
    <source>
        <strain evidence="2 3">HKS19</strain>
    </source>
</reference>
<dbReference type="Gene3D" id="3.40.50.1820">
    <property type="entry name" value="alpha/beta hydrolase"/>
    <property type="match status" value="1"/>
</dbReference>
<dbReference type="SUPFAM" id="SSF53474">
    <property type="entry name" value="alpha/beta-Hydrolases"/>
    <property type="match status" value="1"/>
</dbReference>
<accession>A0A5B8LKL9</accession>
<dbReference type="InterPro" id="IPR029058">
    <property type="entry name" value="AB_hydrolase_fold"/>
</dbReference>
<feature type="signal peptide" evidence="1">
    <location>
        <begin position="1"/>
        <end position="21"/>
    </location>
</feature>
<evidence type="ECO:0000313" key="2">
    <source>
        <dbReference type="EMBL" id="QDZ08787.1"/>
    </source>
</evidence>
<keyword evidence="1" id="KW-0732">Signal</keyword>
<proteinExistence type="predicted"/>
<name>A0A5B8LKL9_9SPHN</name>